<keyword evidence="1" id="KW-0393">Immunoglobulin domain</keyword>
<dbReference type="InterPro" id="IPR007110">
    <property type="entry name" value="Ig-like_dom"/>
</dbReference>
<dbReference type="InterPro" id="IPR050380">
    <property type="entry name" value="Immune_Resp_Modulators"/>
</dbReference>
<keyword evidence="3" id="KW-0812">Transmembrane</keyword>
<dbReference type="AlphaFoldDB" id="A0AAW1B7V9"/>
<feature type="domain" description="Ig-like" evidence="4">
    <location>
        <begin position="115"/>
        <end position="190"/>
    </location>
</feature>
<dbReference type="Pfam" id="PF07654">
    <property type="entry name" value="C1-set"/>
    <property type="match status" value="2"/>
</dbReference>
<feature type="compositionally biased region" description="Basic and acidic residues" evidence="2">
    <location>
        <begin position="227"/>
        <end position="258"/>
    </location>
</feature>
<sequence>MVTSPSNMEVIKMQLPSFEEVFTNRSAVLTCVVPLMNASANATFSWTMDGKPANNNSVTNEVFQESNHTSLMYGQLQVNLSEWTSTTQFTCSIQNGQGETEMKHFDRRNGTVRPPKVDLQHQSSSEDLNVTLLCIAKDFYPDEIFLKWEEENQELSFKGHDAHGMKYSWDCSLMGAAFCDIRNESEDEYSELEEANGVWNKVFTFIVLFIVAIFYGGLVTFIKERGKGREGKGREGKGREGKGREGKGREGKGREGKDWILSGNGCGEK</sequence>
<dbReference type="Gene3D" id="2.60.40.10">
    <property type="entry name" value="Immunoglobulins"/>
    <property type="match status" value="2"/>
</dbReference>
<dbReference type="InterPro" id="IPR013783">
    <property type="entry name" value="Ig-like_fold"/>
</dbReference>
<evidence type="ECO:0000256" key="3">
    <source>
        <dbReference type="SAM" id="Phobius"/>
    </source>
</evidence>
<evidence type="ECO:0000313" key="5">
    <source>
        <dbReference type="EMBL" id="KAK9398204.1"/>
    </source>
</evidence>
<dbReference type="InterPro" id="IPR003597">
    <property type="entry name" value="Ig_C1-set"/>
</dbReference>
<feature type="region of interest" description="Disordered" evidence="2">
    <location>
        <begin position="227"/>
        <end position="269"/>
    </location>
</feature>
<protein>
    <recommendedName>
        <fullName evidence="4">Ig-like domain-containing protein</fullName>
    </recommendedName>
</protein>
<evidence type="ECO:0000313" key="6">
    <source>
        <dbReference type="Proteomes" id="UP001474421"/>
    </source>
</evidence>
<keyword evidence="3" id="KW-0472">Membrane</keyword>
<evidence type="ECO:0000256" key="1">
    <source>
        <dbReference type="ARBA" id="ARBA00023319"/>
    </source>
</evidence>
<keyword evidence="6" id="KW-1185">Reference proteome</keyword>
<reference evidence="5 6" key="1">
    <citation type="journal article" date="2024" name="Proc. Natl. Acad. Sci. U.S.A.">
        <title>The genetic regulatory architecture and epigenomic basis for age-related changes in rattlesnake venom.</title>
        <authorList>
            <person name="Hogan M.P."/>
            <person name="Holding M.L."/>
            <person name="Nystrom G.S."/>
            <person name="Colston T.J."/>
            <person name="Bartlett D.A."/>
            <person name="Mason A.J."/>
            <person name="Ellsworth S.A."/>
            <person name="Rautsaw R.M."/>
            <person name="Lawrence K.C."/>
            <person name="Strickland J.L."/>
            <person name="He B."/>
            <person name="Fraser P."/>
            <person name="Margres M.J."/>
            <person name="Gilbert D.M."/>
            <person name="Gibbs H.L."/>
            <person name="Parkinson C.L."/>
            <person name="Rokyta D.R."/>
        </authorList>
    </citation>
    <scope>NUCLEOTIDE SEQUENCE [LARGE SCALE GENOMIC DNA]</scope>
    <source>
        <strain evidence="5">DRR0105</strain>
    </source>
</reference>
<dbReference type="SUPFAM" id="SSF48726">
    <property type="entry name" value="Immunoglobulin"/>
    <property type="match status" value="2"/>
</dbReference>
<evidence type="ECO:0000256" key="2">
    <source>
        <dbReference type="SAM" id="MobiDB-lite"/>
    </source>
</evidence>
<dbReference type="InterPro" id="IPR036179">
    <property type="entry name" value="Ig-like_dom_sf"/>
</dbReference>
<evidence type="ECO:0000259" key="4">
    <source>
        <dbReference type="PROSITE" id="PS50835"/>
    </source>
</evidence>
<accession>A0AAW1B7V9</accession>
<dbReference type="PANTHER" id="PTHR23411">
    <property type="entry name" value="TAPASIN"/>
    <property type="match status" value="1"/>
</dbReference>
<gene>
    <name evidence="5" type="ORF">NXF25_021565</name>
</gene>
<comment type="caution">
    <text evidence="5">The sequence shown here is derived from an EMBL/GenBank/DDBJ whole genome shotgun (WGS) entry which is preliminary data.</text>
</comment>
<feature type="transmembrane region" description="Helical" evidence="3">
    <location>
        <begin position="202"/>
        <end position="222"/>
    </location>
</feature>
<proteinExistence type="predicted"/>
<keyword evidence="3" id="KW-1133">Transmembrane helix</keyword>
<dbReference type="PROSITE" id="PS50835">
    <property type="entry name" value="IG_LIKE"/>
    <property type="match status" value="2"/>
</dbReference>
<organism evidence="5 6">
    <name type="scientific">Crotalus adamanteus</name>
    <name type="common">Eastern diamondback rattlesnake</name>
    <dbReference type="NCBI Taxonomy" id="8729"/>
    <lineage>
        <taxon>Eukaryota</taxon>
        <taxon>Metazoa</taxon>
        <taxon>Chordata</taxon>
        <taxon>Craniata</taxon>
        <taxon>Vertebrata</taxon>
        <taxon>Euteleostomi</taxon>
        <taxon>Lepidosauria</taxon>
        <taxon>Squamata</taxon>
        <taxon>Bifurcata</taxon>
        <taxon>Unidentata</taxon>
        <taxon>Episquamata</taxon>
        <taxon>Toxicofera</taxon>
        <taxon>Serpentes</taxon>
        <taxon>Colubroidea</taxon>
        <taxon>Viperidae</taxon>
        <taxon>Crotalinae</taxon>
        <taxon>Crotalus</taxon>
    </lineage>
</organism>
<dbReference type="Proteomes" id="UP001474421">
    <property type="component" value="Unassembled WGS sequence"/>
</dbReference>
<dbReference type="EMBL" id="JAOTOJ010000008">
    <property type="protein sequence ID" value="KAK9398204.1"/>
    <property type="molecule type" value="Genomic_DNA"/>
</dbReference>
<name>A0AAW1B7V9_CROAD</name>
<feature type="domain" description="Ig-like" evidence="4">
    <location>
        <begin position="5"/>
        <end position="106"/>
    </location>
</feature>